<dbReference type="KEGG" id="asz:ASN_2997"/>
<dbReference type="InterPro" id="IPR046887">
    <property type="entry name" value="RsmE_PUA-like"/>
</dbReference>
<dbReference type="InterPro" id="IPR029028">
    <property type="entry name" value="Alpha/beta_knot_MTases"/>
</dbReference>
<dbReference type="NCBIfam" id="NF008696">
    <property type="entry name" value="PRK11713.3-5"/>
    <property type="match status" value="1"/>
</dbReference>
<dbReference type="CDD" id="cd18084">
    <property type="entry name" value="RsmE-like"/>
    <property type="match status" value="1"/>
</dbReference>
<sequence>MSAHAHLPRLYLPADALPAAAAGSACALPPAQARYLGTVLRKQAGDSVRVFNASMGEWLATLGDIRKDKGSLTLTERLRTPQTLPSLVLAFALLKRDATDLVLRMGTELGVTSFQPLITERTNTHRVNLDRLTAIATEAAEQCERMDIPQVVEPCALTTLLGTWPEKHRLFAAVERTQDRGLAPSLTFHHARAGDGLLIGPEGGLSDTECQALLARPFVAPVSLGPLVLRADTAVAAGLALMGDGLRSAQDQSQ</sequence>
<dbReference type="InterPro" id="IPR015947">
    <property type="entry name" value="PUA-like_sf"/>
</dbReference>
<dbReference type="NCBIfam" id="NF008694">
    <property type="entry name" value="PRK11713.3-2"/>
    <property type="match status" value="1"/>
</dbReference>
<evidence type="ECO:0000256" key="10">
    <source>
        <dbReference type="ARBA" id="ARBA00025699"/>
    </source>
</evidence>
<accession>A0A0U5EZ07</accession>
<comment type="function">
    <text evidence="10 12">Specifically methylates the N3 position of the uracil ring of uridine 1498 (m3U1498) in 16S rRNA. Acts on the fully assembled 30S ribosomal subunit.</text>
</comment>
<evidence type="ECO:0000256" key="2">
    <source>
        <dbReference type="ARBA" id="ARBA00005528"/>
    </source>
</evidence>
<dbReference type="GO" id="GO:0070475">
    <property type="term" value="P:rRNA base methylation"/>
    <property type="evidence" value="ECO:0007669"/>
    <property type="project" value="TreeGrafter"/>
</dbReference>
<keyword evidence="5 12" id="KW-0963">Cytoplasm</keyword>
<keyword evidence="16" id="KW-1185">Reference proteome</keyword>
<evidence type="ECO:0000256" key="11">
    <source>
        <dbReference type="ARBA" id="ARBA00047944"/>
    </source>
</evidence>
<dbReference type="Pfam" id="PF20260">
    <property type="entry name" value="PUA_4"/>
    <property type="match status" value="1"/>
</dbReference>
<dbReference type="PIRSF" id="PIRSF015601">
    <property type="entry name" value="MTase_slr0722"/>
    <property type="match status" value="1"/>
</dbReference>
<dbReference type="Gene3D" id="3.40.1280.10">
    <property type="match status" value="1"/>
</dbReference>
<dbReference type="InterPro" id="IPR029026">
    <property type="entry name" value="tRNA_m1G_MTases_N"/>
</dbReference>
<dbReference type="NCBIfam" id="TIGR00046">
    <property type="entry name" value="RsmE family RNA methyltransferase"/>
    <property type="match status" value="1"/>
</dbReference>
<evidence type="ECO:0000313" key="15">
    <source>
        <dbReference type="EMBL" id="CEF42246.1"/>
    </source>
</evidence>
<evidence type="ECO:0000256" key="1">
    <source>
        <dbReference type="ARBA" id="ARBA00004496"/>
    </source>
</evidence>
<evidence type="ECO:0000256" key="3">
    <source>
        <dbReference type="ARBA" id="ARBA00012328"/>
    </source>
</evidence>
<dbReference type="InterPro" id="IPR046886">
    <property type="entry name" value="RsmE_MTase_dom"/>
</dbReference>
<dbReference type="PATRIC" id="fig|446692.3.peg.3157"/>
<dbReference type="GO" id="GO:0070042">
    <property type="term" value="F:rRNA (uridine-N3-)-methyltransferase activity"/>
    <property type="evidence" value="ECO:0007669"/>
    <property type="project" value="TreeGrafter"/>
</dbReference>
<dbReference type="GeneID" id="34783956"/>
<dbReference type="EMBL" id="LN606600">
    <property type="protein sequence ID" value="CEF42246.1"/>
    <property type="molecule type" value="Genomic_DNA"/>
</dbReference>
<comment type="similarity">
    <text evidence="2 12">Belongs to the RNA methyltransferase RsmE family.</text>
</comment>
<dbReference type="PANTHER" id="PTHR30027:SF3">
    <property type="entry name" value="16S RRNA (URACIL(1498)-N(3))-METHYLTRANSFERASE"/>
    <property type="match status" value="1"/>
</dbReference>
<dbReference type="GO" id="GO:0005737">
    <property type="term" value="C:cytoplasm"/>
    <property type="evidence" value="ECO:0007669"/>
    <property type="project" value="UniProtKB-SubCell"/>
</dbReference>
<dbReference type="Proteomes" id="UP000056109">
    <property type="component" value="Chromosome I"/>
</dbReference>
<evidence type="ECO:0000256" key="9">
    <source>
        <dbReference type="ARBA" id="ARBA00022691"/>
    </source>
</evidence>
<evidence type="ECO:0000256" key="12">
    <source>
        <dbReference type="PIRNR" id="PIRNR015601"/>
    </source>
</evidence>
<name>A0A0U5EZ07_9PROT</name>
<evidence type="ECO:0000256" key="8">
    <source>
        <dbReference type="ARBA" id="ARBA00022679"/>
    </source>
</evidence>
<evidence type="ECO:0000259" key="13">
    <source>
        <dbReference type="Pfam" id="PF04452"/>
    </source>
</evidence>
<dbReference type="EC" id="2.1.1.193" evidence="3 12"/>
<gene>
    <name evidence="15" type="ORF">ASN_2997</name>
</gene>
<dbReference type="RefSeq" id="WP_058988509.1">
    <property type="nucleotide sequence ID" value="NZ_LN606600.1"/>
</dbReference>
<dbReference type="InterPro" id="IPR006700">
    <property type="entry name" value="RsmE"/>
</dbReference>
<evidence type="ECO:0000256" key="5">
    <source>
        <dbReference type="ARBA" id="ARBA00022490"/>
    </source>
</evidence>
<evidence type="ECO:0000256" key="7">
    <source>
        <dbReference type="ARBA" id="ARBA00022603"/>
    </source>
</evidence>
<comment type="catalytic activity">
    <reaction evidence="11 12">
        <text>uridine(1498) in 16S rRNA + S-adenosyl-L-methionine = N(3)-methyluridine(1498) in 16S rRNA + S-adenosyl-L-homocysteine + H(+)</text>
        <dbReference type="Rhea" id="RHEA:42920"/>
        <dbReference type="Rhea" id="RHEA-COMP:10283"/>
        <dbReference type="Rhea" id="RHEA-COMP:10284"/>
        <dbReference type="ChEBI" id="CHEBI:15378"/>
        <dbReference type="ChEBI" id="CHEBI:57856"/>
        <dbReference type="ChEBI" id="CHEBI:59789"/>
        <dbReference type="ChEBI" id="CHEBI:65315"/>
        <dbReference type="ChEBI" id="CHEBI:74502"/>
        <dbReference type="EC" id="2.1.1.193"/>
    </reaction>
</comment>
<evidence type="ECO:0000259" key="14">
    <source>
        <dbReference type="Pfam" id="PF20260"/>
    </source>
</evidence>
<organism evidence="15 16">
    <name type="scientific">Acetobacter senegalensis</name>
    <dbReference type="NCBI Taxonomy" id="446692"/>
    <lineage>
        <taxon>Bacteria</taxon>
        <taxon>Pseudomonadati</taxon>
        <taxon>Pseudomonadota</taxon>
        <taxon>Alphaproteobacteria</taxon>
        <taxon>Acetobacterales</taxon>
        <taxon>Acetobacteraceae</taxon>
        <taxon>Acetobacter</taxon>
    </lineage>
</organism>
<dbReference type="SUPFAM" id="SSF88697">
    <property type="entry name" value="PUA domain-like"/>
    <property type="match status" value="1"/>
</dbReference>
<evidence type="ECO:0000256" key="6">
    <source>
        <dbReference type="ARBA" id="ARBA00022552"/>
    </source>
</evidence>
<dbReference type="Gene3D" id="2.40.240.20">
    <property type="entry name" value="Hypothetical PUA domain-like, domain 1"/>
    <property type="match status" value="1"/>
</dbReference>
<protein>
    <recommendedName>
        <fullName evidence="4 12">Ribosomal RNA small subunit methyltransferase E</fullName>
        <ecNumber evidence="3 12">2.1.1.193</ecNumber>
    </recommendedName>
</protein>
<keyword evidence="7 12" id="KW-0489">Methyltransferase</keyword>
<proteinExistence type="inferred from homology"/>
<evidence type="ECO:0000313" key="16">
    <source>
        <dbReference type="Proteomes" id="UP000056109"/>
    </source>
</evidence>
<dbReference type="Pfam" id="PF04452">
    <property type="entry name" value="Methyltrans_RNA"/>
    <property type="match status" value="1"/>
</dbReference>
<dbReference type="PANTHER" id="PTHR30027">
    <property type="entry name" value="RIBOSOMAL RNA SMALL SUBUNIT METHYLTRANSFERASE E"/>
    <property type="match status" value="1"/>
</dbReference>
<dbReference type="SUPFAM" id="SSF75217">
    <property type="entry name" value="alpha/beta knot"/>
    <property type="match status" value="1"/>
</dbReference>
<feature type="domain" description="Ribosomal RNA small subunit methyltransferase E PUA-like" evidence="14">
    <location>
        <begin position="29"/>
        <end position="70"/>
    </location>
</feature>
<keyword evidence="9 12" id="KW-0949">S-adenosyl-L-methionine</keyword>
<evidence type="ECO:0000256" key="4">
    <source>
        <dbReference type="ARBA" id="ARBA00013673"/>
    </source>
</evidence>
<reference evidence="16" key="1">
    <citation type="submission" date="2014-09" db="EMBL/GenBank/DDBJ databases">
        <authorList>
            <person name="Illeghems K.G."/>
        </authorList>
    </citation>
    <scope>NUCLEOTIDE SEQUENCE [LARGE SCALE GENOMIC DNA]</scope>
    <source>
        <strain evidence="16">108B</strain>
    </source>
</reference>
<dbReference type="AlphaFoldDB" id="A0A0U5EZ07"/>
<keyword evidence="6 12" id="KW-0698">rRNA processing</keyword>
<comment type="subcellular location">
    <subcellularLocation>
        <location evidence="1 12">Cytoplasm</location>
    </subcellularLocation>
</comment>
<keyword evidence="8 12" id="KW-0808">Transferase</keyword>
<feature type="domain" description="Ribosomal RNA small subunit methyltransferase E methyltransferase" evidence="13">
    <location>
        <begin position="85"/>
        <end position="242"/>
    </location>
</feature>